<organism evidence="2 3">
    <name type="scientific">Leishmania orientalis</name>
    <dbReference type="NCBI Taxonomy" id="2249476"/>
    <lineage>
        <taxon>Eukaryota</taxon>
        <taxon>Discoba</taxon>
        <taxon>Euglenozoa</taxon>
        <taxon>Kinetoplastea</taxon>
        <taxon>Metakinetoplastina</taxon>
        <taxon>Trypanosomatida</taxon>
        <taxon>Trypanosomatidae</taxon>
        <taxon>Leishmaniinae</taxon>
        <taxon>Leishmania</taxon>
    </lineage>
</organism>
<dbReference type="KEGG" id="loi:92359574"/>
<evidence type="ECO:0000313" key="2">
    <source>
        <dbReference type="EMBL" id="KAG5473574.1"/>
    </source>
</evidence>
<comment type="caution">
    <text evidence="2">The sequence shown here is derived from an EMBL/GenBank/DDBJ whole genome shotgun (WGS) entry which is preliminary data.</text>
</comment>
<dbReference type="GeneID" id="92359574"/>
<evidence type="ECO:0000313" key="3">
    <source>
        <dbReference type="Proteomes" id="UP000674143"/>
    </source>
</evidence>
<dbReference type="RefSeq" id="XP_067061577.1">
    <property type="nucleotide sequence ID" value="XM_067205640.1"/>
</dbReference>
<dbReference type="EMBL" id="JAFHLR010000029">
    <property type="protein sequence ID" value="KAG5473574.1"/>
    <property type="molecule type" value="Genomic_DNA"/>
</dbReference>
<reference evidence="3" key="1">
    <citation type="journal article" date="2021" name="Microbiol. Resour. Announc.">
        <title>LGAAP: Leishmaniinae Genome Assembly and Annotation Pipeline.</title>
        <authorList>
            <person name="Almutairi H."/>
            <person name="Urbaniak M.D."/>
            <person name="Bates M.D."/>
            <person name="Jariyapan N."/>
            <person name="Kwakye-Nuako G."/>
            <person name="Thomaz-Soccol V."/>
            <person name="Al-Salem W.S."/>
            <person name="Dillon R.J."/>
            <person name="Bates P.A."/>
            <person name="Gatherer D."/>
        </authorList>
    </citation>
    <scope>NUCLEOTIDE SEQUENCE [LARGE SCALE GENOMIC DNA]</scope>
</reference>
<keyword evidence="3" id="KW-1185">Reference proteome</keyword>
<protein>
    <submittedName>
        <fullName evidence="2">Uncharacterized protein</fullName>
    </submittedName>
</protein>
<feature type="region of interest" description="Disordered" evidence="1">
    <location>
        <begin position="101"/>
        <end position="127"/>
    </location>
</feature>
<evidence type="ECO:0000256" key="1">
    <source>
        <dbReference type="SAM" id="MobiDB-lite"/>
    </source>
</evidence>
<dbReference type="AlphaFoldDB" id="A0A836GJS8"/>
<feature type="region of interest" description="Disordered" evidence="1">
    <location>
        <begin position="402"/>
        <end position="438"/>
    </location>
</feature>
<feature type="compositionally biased region" description="Basic and acidic residues" evidence="1">
    <location>
        <begin position="334"/>
        <end position="344"/>
    </location>
</feature>
<gene>
    <name evidence="2" type="ORF">LSCM4_03644</name>
</gene>
<sequence length="535" mass="57420">MRGRPFEAPPPFTSWGLVLDGDVRHDALTNGTCSTAQQRSVRRPTRLPSRGGPVASIAAAVAVREADSSSGGRADIDRGAVLDDWERSAVDLYREIRRHRREGAKRSRNGASMRDSTPAGSRLDASDAASPSPYAALMGTAFPHLLGGPFALPGPVPPNLAYDCPAAPPLPWSAPLLLHYFLAIGYPMRLPCSAETASTSYSAALVAAAQETVAWFENSNAAVADTALSKIAGPVHRFGAHLLSDVAQQMVAAYRMTPATAAAWLLRVYVGLMEPQAAKEYDIQGSIAADHGFESSLPDPGLPPVFCMEGIWHWAYAMCAAVYHLQTSTRAARETSIHASEKSSDSTVSGRPGEKTVPQQPMQALADDHCSSSVGWRLFALTVLQQTTTLILRGCFNTASGSATNASADPTGSGSWEKNAARAERKEDAVGTQSWSPVASETVLPAVPTSRVVVEGLACFALLVRLHERFPTQRELRHDTRCARARAEAGHIAEAAQGMVEKHWEGHAQLAVRQLPHLPPHYHHLVHMMDFVLTG</sequence>
<dbReference type="Proteomes" id="UP000674143">
    <property type="component" value="Unassembled WGS sequence"/>
</dbReference>
<proteinExistence type="predicted"/>
<feature type="compositionally biased region" description="Basic and acidic residues" evidence="1">
    <location>
        <begin position="419"/>
        <end position="429"/>
    </location>
</feature>
<name>A0A836GJS8_9TRYP</name>
<feature type="region of interest" description="Disordered" evidence="1">
    <location>
        <begin position="334"/>
        <end position="364"/>
    </location>
</feature>
<reference evidence="3" key="2">
    <citation type="journal article" date="2021" name="Sci. Data">
        <title>Chromosome-scale genome sequencing, assembly and annotation of six genomes from subfamily Leishmaniinae.</title>
        <authorList>
            <person name="Almutairi H."/>
            <person name="Urbaniak M.D."/>
            <person name="Bates M.D."/>
            <person name="Jariyapan N."/>
            <person name="Kwakye-Nuako G."/>
            <person name="Thomaz Soccol V."/>
            <person name="Al-Salem W.S."/>
            <person name="Dillon R.J."/>
            <person name="Bates P.A."/>
            <person name="Gatherer D."/>
        </authorList>
    </citation>
    <scope>NUCLEOTIDE SEQUENCE [LARGE SCALE GENOMIC DNA]</scope>
</reference>
<accession>A0A836GJS8</accession>